<protein>
    <submittedName>
        <fullName evidence="2">Uncharacterized protein</fullName>
    </submittedName>
</protein>
<comment type="caution">
    <text evidence="2">The sequence shown here is derived from an EMBL/GenBank/DDBJ whole genome shotgun (WGS) entry which is preliminary data.</text>
</comment>
<feature type="compositionally biased region" description="Polar residues" evidence="1">
    <location>
        <begin position="207"/>
        <end position="219"/>
    </location>
</feature>
<dbReference type="Proteomes" id="UP000055045">
    <property type="component" value="Unassembled WGS sequence"/>
</dbReference>
<feature type="compositionally biased region" description="Polar residues" evidence="1">
    <location>
        <begin position="228"/>
        <end position="239"/>
    </location>
</feature>
<evidence type="ECO:0000256" key="1">
    <source>
        <dbReference type="SAM" id="MobiDB-lite"/>
    </source>
</evidence>
<organism evidence="2 3">
    <name type="scientific">Penicillium freii</name>
    <dbReference type="NCBI Taxonomy" id="48697"/>
    <lineage>
        <taxon>Eukaryota</taxon>
        <taxon>Fungi</taxon>
        <taxon>Dikarya</taxon>
        <taxon>Ascomycota</taxon>
        <taxon>Pezizomycotina</taxon>
        <taxon>Eurotiomycetes</taxon>
        <taxon>Eurotiomycetidae</taxon>
        <taxon>Eurotiales</taxon>
        <taxon>Aspergillaceae</taxon>
        <taxon>Penicillium</taxon>
    </lineage>
</organism>
<evidence type="ECO:0000313" key="3">
    <source>
        <dbReference type="Proteomes" id="UP000055045"/>
    </source>
</evidence>
<feature type="region of interest" description="Disordered" evidence="1">
    <location>
        <begin position="1"/>
        <end position="55"/>
    </location>
</feature>
<feature type="compositionally biased region" description="Polar residues" evidence="1">
    <location>
        <begin position="1"/>
        <end position="12"/>
    </location>
</feature>
<proteinExistence type="predicted"/>
<accession>A0A101M998</accession>
<evidence type="ECO:0000313" key="2">
    <source>
        <dbReference type="EMBL" id="KUM56339.1"/>
    </source>
</evidence>
<dbReference type="AlphaFoldDB" id="A0A101M998"/>
<dbReference type="STRING" id="48697.A0A101M998"/>
<sequence>MESPISNGTTGSNDDRMDANNSDIHPPISKPSLQSILSQSPFPFSQSPRTSSLDPPLPIESLCDWETGDVCLLQQPWNTALPADINPLPPIESLCDWGTGDVSLLQQPWNTALPADINPSPPIESLCDWETGDVSLLQQPWNINLPADINPLPPIESLCDHVTGDASLLQQPSNIGLPADINPSPPIHLGQGVDTSMLDQILETLNSPSRQSCPTSRETTSLRDPETSRQGSPLSGTIYRSVSHPSLRTVAAM</sequence>
<keyword evidence="3" id="KW-1185">Reference proteome</keyword>
<gene>
    <name evidence="2" type="ORF">ACN42_g10881</name>
</gene>
<dbReference type="EMBL" id="LLXE01000505">
    <property type="protein sequence ID" value="KUM56339.1"/>
    <property type="molecule type" value="Genomic_DNA"/>
</dbReference>
<feature type="region of interest" description="Disordered" evidence="1">
    <location>
        <begin position="207"/>
        <end position="239"/>
    </location>
</feature>
<feature type="compositionally biased region" description="Low complexity" evidence="1">
    <location>
        <begin position="34"/>
        <end position="52"/>
    </location>
</feature>
<name>A0A101M998_PENFR</name>
<reference evidence="2 3" key="1">
    <citation type="submission" date="2015-10" db="EMBL/GenBank/DDBJ databases">
        <title>Genome sequencing of Penicillium freii.</title>
        <authorList>
            <person name="Nguyen H.D."/>
            <person name="Visagie C.M."/>
            <person name="Seifert K.A."/>
        </authorList>
    </citation>
    <scope>NUCLEOTIDE SEQUENCE [LARGE SCALE GENOMIC DNA]</scope>
    <source>
        <strain evidence="2 3">DAOM 242723</strain>
    </source>
</reference>